<protein>
    <recommendedName>
        <fullName evidence="6">Glycosyltransferase family 92 protein</fullName>
        <ecNumber evidence="6">2.4.1.-</ecNumber>
    </recommendedName>
</protein>
<keyword evidence="4 6" id="KW-0808">Transferase</keyword>
<evidence type="ECO:0000256" key="4">
    <source>
        <dbReference type="ARBA" id="ARBA00022679"/>
    </source>
</evidence>
<sequence length="248" mass="28494">MYTNLSSCVKYQNVIIVNGWENNVKNNNFICCFRLKNENNLAIVSNQKLSSAWAHMPLRRIQYKCSVPEGNIWIDHVSIVNDLNATCPEDLSYFVKVSLPLMSKGSNIAICSLISYRSQDAALLVEWFEAQRLLGVNKIVTYTQDLNSDAIRVLDYYESIGLVHVIHEFDMPKRDHMFDDSTAGFQLNPKLHITTWTPYNRSSTLFISKYLNSTSSVPDRHKYVYMPERVVIGSTNIHEFTACEGYKM</sequence>
<comment type="similarity">
    <text evidence="2 6">Belongs to the glycosyltransferase 92 family.</text>
</comment>
<evidence type="ECO:0000256" key="5">
    <source>
        <dbReference type="ARBA" id="ARBA00023136"/>
    </source>
</evidence>
<keyword evidence="3 6" id="KW-0328">Glycosyltransferase</keyword>
<reference evidence="7" key="1">
    <citation type="submission" date="2021-03" db="EMBL/GenBank/DDBJ databases">
        <authorList>
            <person name="Bekaert M."/>
        </authorList>
    </citation>
    <scope>NUCLEOTIDE SEQUENCE</scope>
</reference>
<dbReference type="AlphaFoldDB" id="A0A8S3SMS3"/>
<dbReference type="GO" id="GO:0016020">
    <property type="term" value="C:membrane"/>
    <property type="evidence" value="ECO:0007669"/>
    <property type="project" value="UniProtKB-SubCell"/>
</dbReference>
<keyword evidence="8" id="KW-1185">Reference proteome</keyword>
<evidence type="ECO:0000313" key="7">
    <source>
        <dbReference type="EMBL" id="CAG2221319.1"/>
    </source>
</evidence>
<gene>
    <name evidence="7" type="ORF">MEDL_34851</name>
</gene>
<dbReference type="EC" id="2.4.1.-" evidence="6"/>
<dbReference type="GO" id="GO:0016757">
    <property type="term" value="F:glycosyltransferase activity"/>
    <property type="evidence" value="ECO:0007669"/>
    <property type="project" value="UniProtKB-UniRule"/>
</dbReference>
<proteinExistence type="inferred from homology"/>
<dbReference type="EMBL" id="CAJPWZ010001680">
    <property type="protein sequence ID" value="CAG2221319.1"/>
    <property type="molecule type" value="Genomic_DNA"/>
</dbReference>
<evidence type="ECO:0000256" key="1">
    <source>
        <dbReference type="ARBA" id="ARBA00004370"/>
    </source>
</evidence>
<evidence type="ECO:0000256" key="6">
    <source>
        <dbReference type="RuleBase" id="RU366017"/>
    </source>
</evidence>
<dbReference type="InterPro" id="IPR008166">
    <property type="entry name" value="Glyco_transf_92"/>
</dbReference>
<evidence type="ECO:0000256" key="3">
    <source>
        <dbReference type="ARBA" id="ARBA00022676"/>
    </source>
</evidence>
<organism evidence="7 8">
    <name type="scientific">Mytilus edulis</name>
    <name type="common">Blue mussel</name>
    <dbReference type="NCBI Taxonomy" id="6550"/>
    <lineage>
        <taxon>Eukaryota</taxon>
        <taxon>Metazoa</taxon>
        <taxon>Spiralia</taxon>
        <taxon>Lophotrochozoa</taxon>
        <taxon>Mollusca</taxon>
        <taxon>Bivalvia</taxon>
        <taxon>Autobranchia</taxon>
        <taxon>Pteriomorphia</taxon>
        <taxon>Mytilida</taxon>
        <taxon>Mytiloidea</taxon>
        <taxon>Mytilidae</taxon>
        <taxon>Mytilinae</taxon>
        <taxon>Mytilus</taxon>
    </lineage>
</organism>
<evidence type="ECO:0000313" key="8">
    <source>
        <dbReference type="Proteomes" id="UP000683360"/>
    </source>
</evidence>
<dbReference type="OrthoDB" id="6105794at2759"/>
<dbReference type="Pfam" id="PF01697">
    <property type="entry name" value="Glyco_transf_92"/>
    <property type="match status" value="1"/>
</dbReference>
<evidence type="ECO:0000256" key="2">
    <source>
        <dbReference type="ARBA" id="ARBA00007647"/>
    </source>
</evidence>
<comment type="caution">
    <text evidence="7">The sequence shown here is derived from an EMBL/GenBank/DDBJ whole genome shotgun (WGS) entry which is preliminary data.</text>
</comment>
<keyword evidence="5" id="KW-0472">Membrane</keyword>
<dbReference type="Proteomes" id="UP000683360">
    <property type="component" value="Unassembled WGS sequence"/>
</dbReference>
<accession>A0A8S3SMS3</accession>
<comment type="subcellular location">
    <subcellularLocation>
        <location evidence="1">Membrane</location>
    </subcellularLocation>
</comment>
<name>A0A8S3SMS3_MYTED</name>